<dbReference type="GO" id="GO:0004721">
    <property type="term" value="F:phosphoprotein phosphatase activity"/>
    <property type="evidence" value="ECO:0007669"/>
    <property type="project" value="UniProtKB-KW"/>
</dbReference>
<dbReference type="STRING" id="30732.ENSOMEP00000023121"/>
<reference evidence="4" key="2">
    <citation type="submission" date="2025-09" db="UniProtKB">
        <authorList>
            <consortium name="Ensembl"/>
        </authorList>
    </citation>
    <scope>IDENTIFICATION</scope>
</reference>
<dbReference type="NCBIfam" id="TIGR02251">
    <property type="entry name" value="HIF-SF_euk"/>
    <property type="match status" value="1"/>
</dbReference>
<dbReference type="CTD" id="571337"/>
<dbReference type="InterPro" id="IPR023214">
    <property type="entry name" value="HAD_sf"/>
</dbReference>
<dbReference type="PROSITE" id="PS50969">
    <property type="entry name" value="FCP1"/>
    <property type="match status" value="1"/>
</dbReference>
<dbReference type="CDD" id="cd07521">
    <property type="entry name" value="HAD_FCP1-like"/>
    <property type="match status" value="1"/>
</dbReference>
<dbReference type="InterPro" id="IPR036412">
    <property type="entry name" value="HAD-like_sf"/>
</dbReference>
<accession>A0A3B3CZV1</accession>
<dbReference type="Proteomes" id="UP000261560">
    <property type="component" value="Unplaced"/>
</dbReference>
<organism evidence="4 5">
    <name type="scientific">Oryzias melastigma</name>
    <name type="common">Marine medaka</name>
    <dbReference type="NCBI Taxonomy" id="30732"/>
    <lineage>
        <taxon>Eukaryota</taxon>
        <taxon>Metazoa</taxon>
        <taxon>Chordata</taxon>
        <taxon>Craniata</taxon>
        <taxon>Vertebrata</taxon>
        <taxon>Euteleostomi</taxon>
        <taxon>Actinopterygii</taxon>
        <taxon>Neopterygii</taxon>
        <taxon>Teleostei</taxon>
        <taxon>Neoteleostei</taxon>
        <taxon>Acanthomorphata</taxon>
        <taxon>Ovalentaria</taxon>
        <taxon>Atherinomorphae</taxon>
        <taxon>Beloniformes</taxon>
        <taxon>Adrianichthyidae</taxon>
        <taxon>Oryziinae</taxon>
        <taxon>Oryzias</taxon>
    </lineage>
</organism>
<dbReference type="InterPro" id="IPR050365">
    <property type="entry name" value="TIM50"/>
</dbReference>
<proteinExistence type="predicted"/>
<name>A0A3B3CZV1_ORYME</name>
<evidence type="ECO:0000313" key="5">
    <source>
        <dbReference type="Proteomes" id="UP000261560"/>
    </source>
</evidence>
<keyword evidence="5" id="KW-1185">Reference proteome</keyword>
<dbReference type="OMA" id="HGVFGCG"/>
<reference evidence="4" key="1">
    <citation type="submission" date="2025-08" db="UniProtKB">
        <authorList>
            <consortium name="Ensembl"/>
        </authorList>
    </citation>
    <scope>IDENTIFICATION</scope>
</reference>
<dbReference type="Ensembl" id="ENSOMET00000013050.1">
    <property type="protein sequence ID" value="ENSOMEP00000023121.1"/>
    <property type="gene ID" value="ENSOMEG00000003027.1"/>
</dbReference>
<dbReference type="GeneTree" id="ENSGT01040000240503"/>
<evidence type="ECO:0000259" key="3">
    <source>
        <dbReference type="PROSITE" id="PS50969"/>
    </source>
</evidence>
<evidence type="ECO:0000256" key="2">
    <source>
        <dbReference type="SAM" id="MobiDB-lite"/>
    </source>
</evidence>
<dbReference type="RefSeq" id="XP_024135128.1">
    <property type="nucleotide sequence ID" value="XM_024279360.2"/>
</dbReference>
<dbReference type="Gene3D" id="3.40.50.1000">
    <property type="entry name" value="HAD superfamily/HAD-like"/>
    <property type="match status" value="1"/>
</dbReference>
<keyword evidence="1" id="KW-0378">Hydrolase</keyword>
<dbReference type="Pfam" id="PF03031">
    <property type="entry name" value="NIF"/>
    <property type="match status" value="1"/>
</dbReference>
<dbReference type="OrthoDB" id="277011at2759"/>
<dbReference type="GeneID" id="112150843"/>
<feature type="domain" description="FCP1 homology" evidence="3">
    <location>
        <begin position="193"/>
        <end position="352"/>
    </location>
</feature>
<dbReference type="InterPro" id="IPR011948">
    <property type="entry name" value="Dullard_phosphatase"/>
</dbReference>
<evidence type="ECO:0000256" key="1">
    <source>
        <dbReference type="ARBA" id="ARBA00022912"/>
    </source>
</evidence>
<feature type="compositionally biased region" description="Basic residues" evidence="2">
    <location>
        <begin position="59"/>
        <end position="73"/>
    </location>
</feature>
<feature type="compositionally biased region" description="Polar residues" evidence="2">
    <location>
        <begin position="1"/>
        <end position="16"/>
    </location>
</feature>
<sequence length="376" mass="43458">MKLRSQKTTTPYSGNQRRTRRCSSKETPSRSRSSVSDSPLQAEDKETSDNHSDNEVPTMRRRPLPRGRLRKRAIPVDDRESDLAFKTPLRPIQRQERVLTEMDVSSPLNSTARNIYSPIMRFLTPSKENLKCPGTANSLMMSPEQGVFGYGSIDLLSGDEDDDVFDPLTFIKNIPSQSEHSRPSLTDIPPKTRSTPEATLVVDLEETLMFSSLNVIEEADYTFYTSFQDHQYKAYLVLRPHVREFLQAMAKIYELFVYTCAKKEYAEKILEIFDPQKKLFRHRLYQDDCACVLGHYIKDLSILGRDLTKTVVLDNAPHTYPYHLMNTIPIKSWSGEAEDRELLKLIPYMEKLVAADNFQEVLKKRKDHFHRLLSED</sequence>
<evidence type="ECO:0000313" key="4">
    <source>
        <dbReference type="Ensembl" id="ENSOMEP00000023121.1"/>
    </source>
</evidence>
<dbReference type="InterPro" id="IPR004274">
    <property type="entry name" value="FCP1_dom"/>
</dbReference>
<dbReference type="PANTHER" id="PTHR12210">
    <property type="entry name" value="DULLARD PROTEIN PHOSPHATASE"/>
    <property type="match status" value="1"/>
</dbReference>
<protein>
    <submittedName>
        <fullName evidence="4">CTD (carboxy-terminal domain, RNA polymerase II, polypeptide A) small phosphatase like 3</fullName>
    </submittedName>
</protein>
<feature type="compositionally biased region" description="Basic and acidic residues" evidence="2">
    <location>
        <begin position="42"/>
        <end position="54"/>
    </location>
</feature>
<dbReference type="SMART" id="SM00577">
    <property type="entry name" value="CPDc"/>
    <property type="match status" value="1"/>
</dbReference>
<feature type="region of interest" description="Disordered" evidence="2">
    <location>
        <begin position="1"/>
        <end position="75"/>
    </location>
</feature>
<keyword evidence="1" id="KW-0904">Protein phosphatase</keyword>
<dbReference type="AlphaFoldDB" id="A0A3B3CZV1"/>
<dbReference type="KEGG" id="oml:112150843"/>
<dbReference type="FunFam" id="3.40.50.1000:FF:000093">
    <property type="entry name" value="NLI interacting factor-like phosphatase family protein"/>
    <property type="match status" value="1"/>
</dbReference>
<dbReference type="PaxDb" id="30732-ENSOMEP00000023121"/>
<dbReference type="SUPFAM" id="SSF56784">
    <property type="entry name" value="HAD-like"/>
    <property type="match status" value="1"/>
</dbReference>